<keyword evidence="3" id="KW-0539">Nucleus</keyword>
<comment type="similarity">
    <text evidence="5">Belongs to the TRAFAC class translation factor GTPase superfamily. Bms1-like GTPase family. TSR1 subfamily.</text>
</comment>
<dbReference type="PANTHER" id="PTHR12858">
    <property type="entry name" value="RIBOSOME BIOGENESIS PROTEIN"/>
    <property type="match status" value="1"/>
</dbReference>
<keyword evidence="2" id="KW-0690">Ribosome biogenesis</keyword>
<dbReference type="Pfam" id="PF22298">
    <property type="entry name" value="Tsr1_G-like"/>
    <property type="match status" value="1"/>
</dbReference>
<evidence type="ECO:0000256" key="7">
    <source>
        <dbReference type="SAM" id="MobiDB-lite"/>
    </source>
</evidence>
<dbReference type="SMART" id="SM00785">
    <property type="entry name" value="AARP2CN"/>
    <property type="match status" value="1"/>
</dbReference>
<feature type="domain" description="Bms1-type G" evidence="8">
    <location>
        <begin position="83"/>
        <end position="242"/>
    </location>
</feature>
<proteinExistence type="inferred from homology"/>
<dbReference type="Pfam" id="PF08142">
    <property type="entry name" value="AARP2CN"/>
    <property type="match status" value="1"/>
</dbReference>
<dbReference type="PROSITE" id="PS51714">
    <property type="entry name" value="G_BMS1"/>
    <property type="match status" value="1"/>
</dbReference>
<feature type="region of interest" description="Disordered" evidence="7">
    <location>
        <begin position="332"/>
        <end position="364"/>
    </location>
</feature>
<organism evidence="9">
    <name type="scientific">Triatoma dimidiata</name>
    <name type="common">Kissing bug</name>
    <name type="synonym">Meccus dimidiatus</name>
    <dbReference type="NCBI Taxonomy" id="72491"/>
    <lineage>
        <taxon>Eukaryota</taxon>
        <taxon>Metazoa</taxon>
        <taxon>Ecdysozoa</taxon>
        <taxon>Arthropoda</taxon>
        <taxon>Hexapoda</taxon>
        <taxon>Insecta</taxon>
        <taxon>Pterygota</taxon>
        <taxon>Neoptera</taxon>
        <taxon>Paraneoptera</taxon>
        <taxon>Hemiptera</taxon>
        <taxon>Heteroptera</taxon>
        <taxon>Panheteroptera</taxon>
        <taxon>Cimicomorpha</taxon>
        <taxon>Reduviidae</taxon>
        <taxon>Triatominae</taxon>
        <taxon>Triatoma</taxon>
    </lineage>
</organism>
<evidence type="ECO:0000256" key="5">
    <source>
        <dbReference type="ARBA" id="ARBA00038288"/>
    </source>
</evidence>
<dbReference type="PANTHER" id="PTHR12858:SF1">
    <property type="entry name" value="PRE-RRNA-PROCESSING PROTEIN TSR1 HOMOLOG"/>
    <property type="match status" value="1"/>
</dbReference>
<dbReference type="GO" id="GO:0000462">
    <property type="term" value="P:maturation of SSU-rRNA from tricistronic rRNA transcript (SSU-rRNA, 5.8S rRNA, LSU-rRNA)"/>
    <property type="evidence" value="ECO:0007669"/>
    <property type="project" value="TreeGrafter"/>
</dbReference>
<dbReference type="InterPro" id="IPR030387">
    <property type="entry name" value="G_Bms1/Tsr1_dom"/>
</dbReference>
<dbReference type="GO" id="GO:0005525">
    <property type="term" value="F:GTP binding"/>
    <property type="evidence" value="ECO:0007669"/>
    <property type="project" value="TreeGrafter"/>
</dbReference>
<evidence type="ECO:0000256" key="4">
    <source>
        <dbReference type="ARBA" id="ARBA00037087"/>
    </source>
</evidence>
<dbReference type="AlphaFoldDB" id="A0A0V0G3E9"/>
<dbReference type="InterPro" id="IPR039761">
    <property type="entry name" value="Bms1/Tsr1"/>
</dbReference>
<dbReference type="GO" id="GO:0005730">
    <property type="term" value="C:nucleolus"/>
    <property type="evidence" value="ECO:0007669"/>
    <property type="project" value="UniProtKB-SubCell"/>
</dbReference>
<dbReference type="EMBL" id="GECL01003503">
    <property type="protein sequence ID" value="JAP02621.1"/>
    <property type="molecule type" value="Transcribed_RNA"/>
</dbReference>
<reference evidence="9" key="1">
    <citation type="journal article" date="2018" name="J. Proteomics">
        <title>Exploring the molecular complexity of Triatoma dimidiata sialome.</title>
        <authorList>
            <person name="Santiago P.B."/>
            <person name="de Araujo C.N."/>
            <person name="Charneau S."/>
            <person name="Bastos I.M.D."/>
            <person name="Assumpcao T.C.F."/>
            <person name="Queiroz R.M.L."/>
            <person name="Praca Y.R."/>
            <person name="Cordeiro T.M."/>
            <person name="Garcia C.H.S."/>
            <person name="da Silva I.G."/>
            <person name="Raiol T."/>
            <person name="Motta F.N."/>
            <person name="de Araujo Oliveira J.V."/>
            <person name="de Sousa M.V."/>
            <person name="Ribeiro J.M.C."/>
            <person name="de Santana J.M."/>
        </authorList>
    </citation>
    <scope>NUCLEOTIDE SEQUENCE</scope>
    <source>
        <strain evidence="9">Santander</strain>
        <tissue evidence="9">Salivary glands</tissue>
    </source>
</reference>
<dbReference type="InterPro" id="IPR012948">
    <property type="entry name" value="AARP2CN"/>
</dbReference>
<dbReference type="InterPro" id="IPR007034">
    <property type="entry name" value="BMS1_TSR1_C"/>
</dbReference>
<evidence type="ECO:0000256" key="2">
    <source>
        <dbReference type="ARBA" id="ARBA00022517"/>
    </source>
</evidence>
<name>A0A0V0G3E9_TRIDM</name>
<protein>
    <recommendedName>
        <fullName evidence="6">Pre-rRNA-processing protein TSR1 homolog</fullName>
    </recommendedName>
</protein>
<dbReference type="GO" id="GO:0000479">
    <property type="term" value="P:endonucleolytic cleavage of tricistronic rRNA transcript (SSU-rRNA, 5.8S rRNA, LSU-rRNA)"/>
    <property type="evidence" value="ECO:0007669"/>
    <property type="project" value="TreeGrafter"/>
</dbReference>
<dbReference type="Pfam" id="PF04950">
    <property type="entry name" value="RIBIOP_C"/>
    <property type="match status" value="1"/>
</dbReference>
<dbReference type="GO" id="GO:0003924">
    <property type="term" value="F:GTPase activity"/>
    <property type="evidence" value="ECO:0007669"/>
    <property type="project" value="TreeGrafter"/>
</dbReference>
<dbReference type="GO" id="GO:0034511">
    <property type="term" value="F:U3 snoRNA binding"/>
    <property type="evidence" value="ECO:0007669"/>
    <property type="project" value="TreeGrafter"/>
</dbReference>
<evidence type="ECO:0000259" key="8">
    <source>
        <dbReference type="PROSITE" id="PS51714"/>
    </source>
</evidence>
<comment type="function">
    <text evidence="4">Required during maturation of the 40S ribosomal subunit in the nucleolus.</text>
</comment>
<accession>A0A0V0G3E9</accession>
<sequence>MGMDTIHEHRPGGLKQVNKLHKHGKHRSKGSLERLNKGRALMMKLPGRRNKDLTKEERRNQAQQIRKKKRFEFLEKRRGFCEAPFLVAVISLNEKINTDEILDSLKNSDPDAQSIFTPQGYLHLKSPRLKQKFTFAISRGDNLFDKLDLLKVATTVLLITSVEGMDDDADIVLSSAISQGLPTTTVVVSDLHTLPPKKWQETKSQIQKDLEHWLPSLDKVMTIEKTGDGLNILRKLGFQKQRSVIQRDRRSHLLAEALSFTETEMGKGTLKVTGYLRGRNLNVNGLVHIPGWGDFQMLQIDAAPYPGEEMSDPCLLEKVNSELQVSLEIENKPEPMDAEQTWPTEEEIEAAESERKKEKNKVKKVPHGMSDYQAAWIPDCDAVEVDSDCAEEEEDNVERMEAIEEAESSDEEVIIEDDSSSVATEIAVSPEKYDHDIDMDEEKAALEKAKSAKEDQEFPDEVDTPQDVTARIRFMKYRGLKSFRTSPWHPKENLPSDYARIFQFQNFKRTKVAAIAKADIGVQVGLYITVHVADVPSIYFHTRGTQPVVLYGLLDFENKMSVVNTVLKRHHGSDQPIASKEPLVFQIGYRRFRASPLFSQHTNGNKHKYERFFHSDAVVVATVYAPIIFPPASVLVFKEDKDKTMEVVAHGSILSVDPDRIILKRVVLSGHPMKVLKRSAIVRFMFFNREDINWFKPMELKTKYGRRGHIKEPLGTHGHMKCVFNAQLKSQDTVLLQLYKRVYPKWTYDPFINFAPVMET</sequence>
<dbReference type="GO" id="GO:0030688">
    <property type="term" value="C:preribosome, small subunit precursor"/>
    <property type="evidence" value="ECO:0007669"/>
    <property type="project" value="TreeGrafter"/>
</dbReference>
<evidence type="ECO:0000256" key="1">
    <source>
        <dbReference type="ARBA" id="ARBA00004604"/>
    </source>
</evidence>
<comment type="subcellular location">
    <subcellularLocation>
        <location evidence="1">Nucleus</location>
        <location evidence="1">Nucleolus</location>
    </subcellularLocation>
</comment>
<evidence type="ECO:0000313" key="9">
    <source>
        <dbReference type="EMBL" id="JAP02621.1"/>
    </source>
</evidence>
<evidence type="ECO:0000256" key="6">
    <source>
        <dbReference type="ARBA" id="ARBA00040070"/>
    </source>
</evidence>
<dbReference type="SMART" id="SM01362">
    <property type="entry name" value="DUF663"/>
    <property type="match status" value="1"/>
</dbReference>
<evidence type="ECO:0000256" key="3">
    <source>
        <dbReference type="ARBA" id="ARBA00023242"/>
    </source>
</evidence>